<keyword evidence="5 18" id="KW-0548">Nucleotidyltransferase</keyword>
<evidence type="ECO:0000256" key="2">
    <source>
        <dbReference type="ARBA" id="ARBA00012417"/>
    </source>
</evidence>
<evidence type="ECO:0000256" key="4">
    <source>
        <dbReference type="ARBA" id="ARBA00022679"/>
    </source>
</evidence>
<dbReference type="InterPro" id="IPR006309">
    <property type="entry name" value="DnaQ_proteo"/>
</dbReference>
<feature type="active site" description="Proton acceptor" evidence="15">
    <location>
        <position position="153"/>
    </location>
</feature>
<gene>
    <name evidence="18" type="primary">dnaQ</name>
    <name evidence="20" type="ORF">DFR27_0845</name>
</gene>
<reference evidence="20 21" key="1">
    <citation type="submission" date="2018-10" db="EMBL/GenBank/DDBJ databases">
        <title>Genomic Encyclopedia of Type Strains, Phase IV (KMG-IV): sequencing the most valuable type-strain genomes for metagenomic binning, comparative biology and taxonomic classification.</title>
        <authorList>
            <person name="Goeker M."/>
        </authorList>
    </citation>
    <scope>NUCLEOTIDE SEQUENCE [LARGE SCALE GENOMIC DNA]</scope>
    <source>
        <strain evidence="20 21">DSM 25080</strain>
    </source>
</reference>
<evidence type="ECO:0000256" key="16">
    <source>
        <dbReference type="PIRSR" id="PIRSR606309-2"/>
    </source>
</evidence>
<dbReference type="PANTHER" id="PTHR30231">
    <property type="entry name" value="DNA POLYMERASE III SUBUNIT EPSILON"/>
    <property type="match status" value="1"/>
</dbReference>
<feature type="binding site" evidence="16">
    <location>
        <position position="7"/>
    </location>
    <ligand>
        <name>substrate</name>
    </ligand>
</feature>
<comment type="cofactor">
    <cofactor evidence="17">
        <name>Mg(2+)</name>
        <dbReference type="ChEBI" id="CHEBI:18420"/>
    </cofactor>
    <cofactor evidence="17">
        <name>Mn(2+)</name>
        <dbReference type="ChEBI" id="CHEBI:29035"/>
    </cofactor>
    <text evidence="17">Binds 2 divalent metal cations. Magnesium or manganese.</text>
</comment>
<dbReference type="RefSeq" id="WP_121876218.1">
    <property type="nucleotide sequence ID" value="NZ_REFJ01000002.1"/>
</dbReference>
<dbReference type="OrthoDB" id="9804290at2"/>
<dbReference type="InterPro" id="IPR006054">
    <property type="entry name" value="DnaQ"/>
</dbReference>
<evidence type="ECO:0000256" key="8">
    <source>
        <dbReference type="ARBA" id="ARBA00022723"/>
    </source>
</evidence>
<keyword evidence="4 18" id="KW-0808">Transferase</keyword>
<name>A0A3M0A7J5_9GAMM</name>
<comment type="subunit">
    <text evidence="18">DNA polymerase III contains a core (composed of alpha, epsilon and theta chains) that associates with a tau subunit. This core dimerizes to form the POLIII' complex. PolIII' associates with the gamma complex (composed of gamma, delta, delta', psi and chi chains) and with the beta chain to form the complete DNA polymerase III complex.</text>
</comment>
<evidence type="ECO:0000313" key="21">
    <source>
        <dbReference type="Proteomes" id="UP000267187"/>
    </source>
</evidence>
<dbReference type="GO" id="GO:0045004">
    <property type="term" value="P:DNA replication proofreading"/>
    <property type="evidence" value="ECO:0007669"/>
    <property type="project" value="TreeGrafter"/>
</dbReference>
<evidence type="ECO:0000256" key="11">
    <source>
        <dbReference type="ARBA" id="ARBA00022842"/>
    </source>
</evidence>
<dbReference type="EMBL" id="REFJ01000002">
    <property type="protein sequence ID" value="RMA81053.1"/>
    <property type="molecule type" value="Genomic_DNA"/>
</dbReference>
<comment type="catalytic activity">
    <reaction evidence="14 18">
        <text>DNA(n) + a 2'-deoxyribonucleoside 5'-triphosphate = DNA(n+1) + diphosphate</text>
        <dbReference type="Rhea" id="RHEA:22508"/>
        <dbReference type="Rhea" id="RHEA-COMP:17339"/>
        <dbReference type="Rhea" id="RHEA-COMP:17340"/>
        <dbReference type="ChEBI" id="CHEBI:33019"/>
        <dbReference type="ChEBI" id="CHEBI:61560"/>
        <dbReference type="ChEBI" id="CHEBI:173112"/>
        <dbReference type="EC" id="2.7.7.7"/>
    </reaction>
</comment>
<accession>A0A3M0A7J5</accession>
<dbReference type="EC" id="2.7.7.7" evidence="2 18"/>
<evidence type="ECO:0000256" key="7">
    <source>
        <dbReference type="ARBA" id="ARBA00022722"/>
    </source>
</evidence>
<dbReference type="InterPro" id="IPR013520">
    <property type="entry name" value="Ribonucl_H"/>
</dbReference>
<evidence type="ECO:0000256" key="5">
    <source>
        <dbReference type="ARBA" id="ARBA00022695"/>
    </source>
</evidence>
<dbReference type="CDD" id="cd06131">
    <property type="entry name" value="DNA_pol_III_epsilon_Ecoli_like"/>
    <property type="match status" value="1"/>
</dbReference>
<keyword evidence="12 18" id="KW-0239">DNA-directed DNA polymerase</keyword>
<evidence type="ECO:0000256" key="10">
    <source>
        <dbReference type="ARBA" id="ARBA00022839"/>
    </source>
</evidence>
<dbReference type="InterPro" id="IPR036397">
    <property type="entry name" value="RNaseH_sf"/>
</dbReference>
<sequence length="240" mass="26837">MRQIILDTETTGFDPKQGDRLVEIGCVEMIDRKITGNTYHQYINPQRDVPEDAIAIHGLTNEFLDDKPIFSQVADEFFNFVKGAELIIHNAPFDLGFLDFELNELNRGYPNLASVCSIIDTLVMAREMRPGQRNTLDALAKEYPTYSVNRDLHGALLDSEILAYVYLAMTGGQKSLELAASDGSSSDSLMPVTPIDRSQMQLALPVYRLSPSERQSHYDRLETIKKSSGGVVIFEDLDTA</sequence>
<dbReference type="GO" id="GO:0005829">
    <property type="term" value="C:cytosol"/>
    <property type="evidence" value="ECO:0007669"/>
    <property type="project" value="TreeGrafter"/>
</dbReference>
<evidence type="ECO:0000259" key="19">
    <source>
        <dbReference type="SMART" id="SM00479"/>
    </source>
</evidence>
<dbReference type="SMART" id="SM00479">
    <property type="entry name" value="EXOIII"/>
    <property type="match status" value="1"/>
</dbReference>
<evidence type="ECO:0000313" key="20">
    <source>
        <dbReference type="EMBL" id="RMA81053.1"/>
    </source>
</evidence>
<dbReference type="PANTHER" id="PTHR30231:SF41">
    <property type="entry name" value="DNA POLYMERASE III SUBUNIT EPSILON"/>
    <property type="match status" value="1"/>
</dbReference>
<evidence type="ECO:0000256" key="1">
    <source>
        <dbReference type="ARBA" id="ARBA00001936"/>
    </source>
</evidence>
<feature type="binding site" evidence="17">
    <location>
        <position position="9"/>
    </location>
    <ligand>
        <name>a divalent metal cation</name>
        <dbReference type="ChEBI" id="CHEBI:60240"/>
        <label>1</label>
        <note>catalytic</note>
    </ligand>
</feature>
<dbReference type="FunFam" id="3.30.420.10:FF:000012">
    <property type="entry name" value="DNA polymerase III subunit epsilon"/>
    <property type="match status" value="1"/>
</dbReference>
<dbReference type="GO" id="GO:0046872">
    <property type="term" value="F:metal ion binding"/>
    <property type="evidence" value="ECO:0007669"/>
    <property type="project" value="UniProtKB-KW"/>
</dbReference>
<dbReference type="Pfam" id="PF00929">
    <property type="entry name" value="RNase_T"/>
    <property type="match status" value="1"/>
</dbReference>
<dbReference type="AlphaFoldDB" id="A0A3M0A7J5"/>
<keyword evidence="9 18" id="KW-0378">Hydrolase</keyword>
<evidence type="ECO:0000256" key="13">
    <source>
        <dbReference type="ARBA" id="ARBA00023211"/>
    </source>
</evidence>
<comment type="function">
    <text evidence="18">DNA polymerase III is a complex, multichain enzyme responsible for most of the replicative synthesis in bacteria. The epsilon subunit contain the editing function and is a proofreading 3'-5' exonuclease.</text>
</comment>
<feature type="binding site" evidence="16">
    <location>
        <position position="57"/>
    </location>
    <ligand>
        <name>substrate</name>
    </ligand>
</feature>
<feature type="binding site" evidence="16">
    <location>
        <position position="9"/>
    </location>
    <ligand>
        <name>substrate</name>
    </ligand>
</feature>
<keyword evidence="13 17" id="KW-0464">Manganese</keyword>
<evidence type="ECO:0000256" key="17">
    <source>
        <dbReference type="PIRSR" id="PIRSR606309-3"/>
    </source>
</evidence>
<proteinExistence type="predicted"/>
<keyword evidence="7 18" id="KW-0540">Nuclease</keyword>
<dbReference type="GO" id="GO:0003887">
    <property type="term" value="F:DNA-directed DNA polymerase activity"/>
    <property type="evidence" value="ECO:0007669"/>
    <property type="project" value="UniProtKB-KW"/>
</dbReference>
<dbReference type="GO" id="GO:0008408">
    <property type="term" value="F:3'-5' exonuclease activity"/>
    <property type="evidence" value="ECO:0007669"/>
    <property type="project" value="TreeGrafter"/>
</dbReference>
<dbReference type="SUPFAM" id="SSF53098">
    <property type="entry name" value="Ribonuclease H-like"/>
    <property type="match status" value="1"/>
</dbReference>
<dbReference type="InterPro" id="IPR012337">
    <property type="entry name" value="RNaseH-like_sf"/>
</dbReference>
<evidence type="ECO:0000256" key="9">
    <source>
        <dbReference type="ARBA" id="ARBA00022801"/>
    </source>
</evidence>
<evidence type="ECO:0000256" key="6">
    <source>
        <dbReference type="ARBA" id="ARBA00022705"/>
    </source>
</evidence>
<dbReference type="GO" id="GO:0003677">
    <property type="term" value="F:DNA binding"/>
    <property type="evidence" value="ECO:0007669"/>
    <property type="project" value="InterPro"/>
</dbReference>
<feature type="binding site" evidence="17">
    <location>
        <position position="7"/>
    </location>
    <ligand>
        <name>a divalent metal cation</name>
        <dbReference type="ChEBI" id="CHEBI:60240"/>
        <label>1</label>
        <note>catalytic</note>
    </ligand>
</feature>
<dbReference type="NCBIfam" id="NF004316">
    <property type="entry name" value="PRK05711.1"/>
    <property type="match status" value="1"/>
</dbReference>
<dbReference type="NCBIfam" id="TIGR01406">
    <property type="entry name" value="dnaQ_proteo"/>
    <property type="match status" value="1"/>
</dbReference>
<evidence type="ECO:0000256" key="12">
    <source>
        <dbReference type="ARBA" id="ARBA00022932"/>
    </source>
</evidence>
<evidence type="ECO:0000256" key="3">
    <source>
        <dbReference type="ARBA" id="ARBA00020352"/>
    </source>
</evidence>
<keyword evidence="6 18" id="KW-0235">DNA replication</keyword>
<evidence type="ECO:0000256" key="14">
    <source>
        <dbReference type="ARBA" id="ARBA00049244"/>
    </source>
</evidence>
<comment type="cofactor">
    <cofactor evidence="1 18">
        <name>Mn(2+)</name>
        <dbReference type="ChEBI" id="CHEBI:29035"/>
    </cofactor>
</comment>
<keyword evidence="8 17" id="KW-0479">Metal-binding</keyword>
<evidence type="ECO:0000256" key="18">
    <source>
        <dbReference type="RuleBase" id="RU364087"/>
    </source>
</evidence>
<organism evidence="20 21">
    <name type="scientific">Umboniibacter marinipuniceus</name>
    <dbReference type="NCBI Taxonomy" id="569599"/>
    <lineage>
        <taxon>Bacteria</taxon>
        <taxon>Pseudomonadati</taxon>
        <taxon>Pseudomonadota</taxon>
        <taxon>Gammaproteobacteria</taxon>
        <taxon>Cellvibrionales</taxon>
        <taxon>Cellvibrionaceae</taxon>
        <taxon>Umboniibacter</taxon>
    </lineage>
</organism>
<dbReference type="Proteomes" id="UP000267187">
    <property type="component" value="Unassembled WGS sequence"/>
</dbReference>
<feature type="domain" description="Exonuclease" evidence="19">
    <location>
        <begin position="2"/>
        <end position="175"/>
    </location>
</feature>
<keyword evidence="11 17" id="KW-0460">Magnesium</keyword>
<feature type="binding site" evidence="17">
    <location>
        <position position="158"/>
    </location>
    <ligand>
        <name>a divalent metal cation</name>
        <dbReference type="ChEBI" id="CHEBI:60240"/>
        <label>1</label>
        <note>catalytic</note>
    </ligand>
</feature>
<keyword evidence="21" id="KW-1185">Reference proteome</keyword>
<keyword evidence="10 18" id="KW-0269">Exonuclease</keyword>
<evidence type="ECO:0000256" key="15">
    <source>
        <dbReference type="PIRSR" id="PIRSR606309-1"/>
    </source>
</evidence>
<comment type="caution">
    <text evidence="20">The sequence shown here is derived from an EMBL/GenBank/DDBJ whole genome shotgun (WGS) entry which is preliminary data.</text>
</comment>
<dbReference type="NCBIfam" id="TIGR00573">
    <property type="entry name" value="dnaq"/>
    <property type="match status" value="1"/>
</dbReference>
<dbReference type="Gene3D" id="3.30.420.10">
    <property type="entry name" value="Ribonuclease H-like superfamily/Ribonuclease H"/>
    <property type="match status" value="1"/>
</dbReference>
<feature type="binding site" evidence="16">
    <location>
        <position position="158"/>
    </location>
    <ligand>
        <name>substrate</name>
    </ligand>
</feature>
<protein>
    <recommendedName>
        <fullName evidence="3 18">DNA polymerase III subunit epsilon</fullName>
        <ecNumber evidence="2 18">2.7.7.7</ecNumber>
    </recommendedName>
</protein>